<dbReference type="EMBL" id="CACRUD010000008">
    <property type="protein sequence ID" value="VYU03389.1"/>
    <property type="molecule type" value="Genomic_DNA"/>
</dbReference>
<evidence type="ECO:0000313" key="2">
    <source>
        <dbReference type="EMBL" id="VYU03389.1"/>
    </source>
</evidence>
<protein>
    <submittedName>
        <fullName evidence="2">Uncharacterized protein</fullName>
    </submittedName>
</protein>
<dbReference type="Proteomes" id="UP000502818">
    <property type="component" value="Chromosome"/>
</dbReference>
<reference evidence="2" key="1">
    <citation type="submission" date="2019-11" db="EMBL/GenBank/DDBJ databases">
        <authorList>
            <person name="Feng L."/>
        </authorList>
    </citation>
    <scope>NUCLEOTIDE SEQUENCE</scope>
    <source>
        <strain evidence="2">SaureusLFYP88</strain>
    </source>
</reference>
<sequence>MAKLIHLLSILYRLSSDKKFTVKQISDTCHNGGKSLYSAITNLKK</sequence>
<dbReference type="RefSeq" id="WP_021758025.1">
    <property type="nucleotide sequence ID" value="NZ_BAABQX010000002.1"/>
</dbReference>
<evidence type="ECO:0000313" key="1">
    <source>
        <dbReference type="EMBL" id="QJR06319.1"/>
    </source>
</evidence>
<proteinExistence type="predicted"/>
<gene>
    <name evidence="1" type="ORF">HH313_000069</name>
    <name evidence="2" type="ORF">SALFYP88_01347</name>
</gene>
<organism evidence="2">
    <name type="scientific">Staphylococcus aureus</name>
    <dbReference type="NCBI Taxonomy" id="1280"/>
    <lineage>
        <taxon>Bacteria</taxon>
        <taxon>Bacillati</taxon>
        <taxon>Bacillota</taxon>
        <taxon>Bacilli</taxon>
        <taxon>Bacillales</taxon>
        <taxon>Staphylococcaceae</taxon>
        <taxon>Staphylococcus</taxon>
    </lineage>
</organism>
<reference evidence="1 3" key="2">
    <citation type="submission" date="2020-04" db="EMBL/GenBank/DDBJ databases">
        <authorList>
            <person name="Kim J.-M."/>
            <person name="Chung S.H."/>
            <person name="Kim I."/>
            <person name="Kim J.-S."/>
        </authorList>
    </citation>
    <scope>NUCLEOTIDE SEQUENCE [LARGE SCALE GENOMIC DNA]</scope>
    <source>
        <strain evidence="1">HL20709</strain>
    </source>
</reference>
<accession>A0A6K2RZC2</accession>
<dbReference type="AlphaFoldDB" id="A0A6K2RZC2"/>
<evidence type="ECO:0000313" key="3">
    <source>
        <dbReference type="Proteomes" id="UP000502818"/>
    </source>
</evidence>
<dbReference type="EMBL" id="CP053070">
    <property type="protein sequence ID" value="QJR06319.1"/>
    <property type="molecule type" value="Genomic_DNA"/>
</dbReference>
<name>A0A6K2RZC2_STAAU</name>